<sequence>MTSELRIAAIHPLILQRRRSAFESLKQSFQFLLQGLMIVE</sequence>
<dbReference type="PATRIC" id="fig|1263867.3.peg.2709"/>
<dbReference type="Proteomes" id="UP000011529">
    <property type="component" value="Unassembled WGS sequence"/>
</dbReference>
<dbReference type="EMBL" id="ANMO01000117">
    <property type="protein sequence ID" value="EMB16726.1"/>
    <property type="molecule type" value="Genomic_DNA"/>
</dbReference>
<keyword evidence="2" id="KW-1185">Reference proteome</keyword>
<evidence type="ECO:0000313" key="2">
    <source>
        <dbReference type="Proteomes" id="UP000011529"/>
    </source>
</evidence>
<comment type="caution">
    <text evidence="1">The sequence shown here is derived from an EMBL/GenBank/DDBJ whole genome shotgun (WGS) entry which is preliminary data.</text>
</comment>
<organism evidence="1 2">
    <name type="scientific">Rhodopirellula europaea 6C</name>
    <dbReference type="NCBI Taxonomy" id="1263867"/>
    <lineage>
        <taxon>Bacteria</taxon>
        <taxon>Pseudomonadati</taxon>
        <taxon>Planctomycetota</taxon>
        <taxon>Planctomycetia</taxon>
        <taxon>Pirellulales</taxon>
        <taxon>Pirellulaceae</taxon>
        <taxon>Rhodopirellula</taxon>
    </lineage>
</organism>
<evidence type="ECO:0000313" key="1">
    <source>
        <dbReference type="EMBL" id="EMB16726.1"/>
    </source>
</evidence>
<reference evidence="1" key="2">
    <citation type="journal article" date="2013" name="Mar. Genomics">
        <title>Expression of sulfatases in Rhodopirellula baltica and the diversity of sulfatases in the genus Rhodopirellula.</title>
        <authorList>
            <person name="Wegner C.E."/>
            <person name="Richter-Heitmann T."/>
            <person name="Klindworth A."/>
            <person name="Klockow C."/>
            <person name="Richter M."/>
            <person name="Achstetter T."/>
            <person name="Glockner F.O."/>
            <person name="Harder J."/>
        </authorList>
    </citation>
    <scope>NUCLEOTIDE SEQUENCE [LARGE SCALE GENOMIC DNA]</scope>
    <source>
        <strain evidence="1">6C</strain>
    </source>
</reference>
<name>M2A6V6_9BACT</name>
<proteinExistence type="predicted"/>
<accession>M2A6V6</accession>
<reference evidence="1" key="1">
    <citation type="submission" date="2012-11" db="EMBL/GenBank/DDBJ databases">
        <title>Permanent draft genomes of Rhodopirellula europaea strain SH398 and 6C.</title>
        <authorList>
            <person name="Richter M."/>
            <person name="Richter-Heitmann T."/>
            <person name="Frank C."/>
            <person name="Harder J."/>
            <person name="Glockner F.O."/>
        </authorList>
    </citation>
    <scope>NUCLEOTIDE SEQUENCE</scope>
    <source>
        <strain evidence="1">6C</strain>
    </source>
</reference>
<dbReference type="AlphaFoldDB" id="M2A6V6"/>
<protein>
    <submittedName>
        <fullName evidence="1">Uncharacterized protein</fullName>
    </submittedName>
</protein>
<gene>
    <name evidence="1" type="ORF">RE6C_02541</name>
</gene>